<keyword evidence="1" id="KW-1133">Transmembrane helix</keyword>
<organism evidence="2 3">
    <name type="scientific">Brucella pseudogrignonensis</name>
    <dbReference type="NCBI Taxonomy" id="419475"/>
    <lineage>
        <taxon>Bacteria</taxon>
        <taxon>Pseudomonadati</taxon>
        <taxon>Pseudomonadota</taxon>
        <taxon>Alphaproteobacteria</taxon>
        <taxon>Hyphomicrobiales</taxon>
        <taxon>Brucellaceae</taxon>
        <taxon>Brucella/Ochrobactrum group</taxon>
        <taxon>Brucella</taxon>
    </lineage>
</organism>
<dbReference type="EMBL" id="PKQI01000004">
    <property type="protein sequence ID" value="NNV23424.1"/>
    <property type="molecule type" value="Genomic_DNA"/>
</dbReference>
<comment type="caution">
    <text evidence="2">The sequence shown here is derived from an EMBL/GenBank/DDBJ whole genome shotgun (WGS) entry which is preliminary data.</text>
</comment>
<dbReference type="Proteomes" id="UP000526233">
    <property type="component" value="Unassembled WGS sequence"/>
</dbReference>
<sequence>MTREPQWPMFFPSFSTKRYLSEEMDPTFSRYEGILKLSPACRVNAGEETANGLVHHSGLDRAFCVNRFHGHFGAPPQMIFLDVALSDQTFLVVGAVIATALACFLLWWLPH</sequence>
<dbReference type="RefSeq" id="WP_171380478.1">
    <property type="nucleotide sequence ID" value="NZ_PKQI01000004.1"/>
</dbReference>
<name>A0A7Y3T975_9HYPH</name>
<reference evidence="2 3" key="1">
    <citation type="submission" date="2018-11" db="EMBL/GenBank/DDBJ databases">
        <title>Genome sequencing and analysis.</title>
        <authorList>
            <person name="Huang Y.-T."/>
        </authorList>
    </citation>
    <scope>NUCLEOTIDE SEQUENCE [LARGE SCALE GENOMIC DNA]</scope>
    <source>
        <strain evidence="2 3">SHIN</strain>
    </source>
</reference>
<accession>A0A7Y3T975</accession>
<dbReference type="AlphaFoldDB" id="A0A7Y3T975"/>
<proteinExistence type="predicted"/>
<keyword evidence="1" id="KW-0812">Transmembrane</keyword>
<evidence type="ECO:0000313" key="2">
    <source>
        <dbReference type="EMBL" id="NNV23424.1"/>
    </source>
</evidence>
<feature type="transmembrane region" description="Helical" evidence="1">
    <location>
        <begin position="90"/>
        <end position="109"/>
    </location>
</feature>
<gene>
    <name evidence="2" type="ORF">EHE22_23855</name>
</gene>
<evidence type="ECO:0000256" key="1">
    <source>
        <dbReference type="SAM" id="Phobius"/>
    </source>
</evidence>
<evidence type="ECO:0000313" key="3">
    <source>
        <dbReference type="Proteomes" id="UP000526233"/>
    </source>
</evidence>
<protein>
    <submittedName>
        <fullName evidence="2">Uncharacterized protein</fullName>
    </submittedName>
</protein>
<keyword evidence="1" id="KW-0472">Membrane</keyword>